<keyword evidence="1 2" id="KW-1133">Transmembrane helix</keyword>
<accession>A0A4Q7L0M7</accession>
<comment type="caution">
    <text evidence="4">The sequence shown here is derived from an EMBL/GenBank/DDBJ whole genome shotgun (WGS) entry which is preliminary data.</text>
</comment>
<evidence type="ECO:0000259" key="3">
    <source>
        <dbReference type="PROSITE" id="PS51846"/>
    </source>
</evidence>
<evidence type="ECO:0000256" key="1">
    <source>
        <dbReference type="PROSITE-ProRule" id="PRU01193"/>
    </source>
</evidence>
<dbReference type="AlphaFoldDB" id="A0A4Q7L0M7"/>
<evidence type="ECO:0000256" key="2">
    <source>
        <dbReference type="SAM" id="Phobius"/>
    </source>
</evidence>
<evidence type="ECO:0000313" key="4">
    <source>
        <dbReference type="EMBL" id="RZS43038.1"/>
    </source>
</evidence>
<keyword evidence="1 2" id="KW-0812">Transmembrane</keyword>
<gene>
    <name evidence="4" type="ORF">EV193_10214</name>
</gene>
<name>A0A4Q7L0M7_9PSEU</name>
<keyword evidence="1 2" id="KW-0472">Membrane</keyword>
<evidence type="ECO:0000313" key="5">
    <source>
        <dbReference type="Proteomes" id="UP000294257"/>
    </source>
</evidence>
<dbReference type="PROSITE" id="PS51846">
    <property type="entry name" value="CNNM"/>
    <property type="match status" value="1"/>
</dbReference>
<proteinExistence type="predicted"/>
<dbReference type="GO" id="GO:0016020">
    <property type="term" value="C:membrane"/>
    <property type="evidence" value="ECO:0007669"/>
    <property type="project" value="UniProtKB-UniRule"/>
</dbReference>
<feature type="transmembrane region" description="Helical" evidence="2">
    <location>
        <begin position="6"/>
        <end position="30"/>
    </location>
</feature>
<sequence length="51" mass="5481">MPPLEFLAPAAEPVAIAVVTLLLAFITLVFGELAPKRLAMQHALRWALVVA</sequence>
<organism evidence="4 5">
    <name type="scientific">Herbihabitans rhizosphaerae</name>
    <dbReference type="NCBI Taxonomy" id="1872711"/>
    <lineage>
        <taxon>Bacteria</taxon>
        <taxon>Bacillati</taxon>
        <taxon>Actinomycetota</taxon>
        <taxon>Actinomycetes</taxon>
        <taxon>Pseudonocardiales</taxon>
        <taxon>Pseudonocardiaceae</taxon>
        <taxon>Herbihabitans</taxon>
    </lineage>
</organism>
<feature type="domain" description="CNNM transmembrane" evidence="3">
    <location>
        <begin position="1"/>
        <end position="51"/>
    </location>
</feature>
<reference evidence="4 5" key="1">
    <citation type="submission" date="2019-02" db="EMBL/GenBank/DDBJ databases">
        <title>Genomic Encyclopedia of Type Strains, Phase IV (KMG-IV): sequencing the most valuable type-strain genomes for metagenomic binning, comparative biology and taxonomic classification.</title>
        <authorList>
            <person name="Goeker M."/>
        </authorList>
    </citation>
    <scope>NUCLEOTIDE SEQUENCE [LARGE SCALE GENOMIC DNA]</scope>
    <source>
        <strain evidence="4 5">DSM 101727</strain>
    </source>
</reference>
<dbReference type="EMBL" id="SGWQ01000002">
    <property type="protein sequence ID" value="RZS43038.1"/>
    <property type="molecule type" value="Genomic_DNA"/>
</dbReference>
<protein>
    <submittedName>
        <fullName evidence="4">Uncharacterized protein DUF21</fullName>
    </submittedName>
</protein>
<dbReference type="Pfam" id="PF01595">
    <property type="entry name" value="CNNM"/>
    <property type="match status" value="1"/>
</dbReference>
<keyword evidence="5" id="KW-1185">Reference proteome</keyword>
<dbReference type="RefSeq" id="WP_341273139.1">
    <property type="nucleotide sequence ID" value="NZ_SGWQ01000002.1"/>
</dbReference>
<dbReference type="InterPro" id="IPR002550">
    <property type="entry name" value="CNNM"/>
</dbReference>
<dbReference type="Proteomes" id="UP000294257">
    <property type="component" value="Unassembled WGS sequence"/>
</dbReference>